<protein>
    <recommendedName>
        <fullName evidence="3">Winged helix-turn-helix domain-containing protein</fullName>
    </recommendedName>
</protein>
<comment type="caution">
    <text evidence="4">The sequence shown here is derived from an EMBL/GenBank/DDBJ whole genome shotgun (WGS) entry which is preliminary data.</text>
</comment>
<keyword evidence="5" id="KW-1185">Reference proteome</keyword>
<gene>
    <name evidence="4" type="ORF">B8W66_17100</name>
</gene>
<reference evidence="4 5" key="1">
    <citation type="submission" date="2017-04" db="EMBL/GenBank/DDBJ databases">
        <title>The new phylogeny of genus Mycobacterium.</title>
        <authorList>
            <person name="Tortoli E."/>
            <person name="Trovato A."/>
            <person name="Cirillo D.M."/>
        </authorList>
    </citation>
    <scope>NUCLEOTIDE SEQUENCE [LARGE SCALE GENOMIC DNA]</scope>
    <source>
        <strain evidence="4 5">TBL 1200985</strain>
    </source>
</reference>
<proteinExistence type="predicted"/>
<name>A0A1X2LS01_9MYCO</name>
<evidence type="ECO:0000256" key="2">
    <source>
        <dbReference type="ARBA" id="ARBA00022840"/>
    </source>
</evidence>
<sequence length="375" mass="40808">MRPMVTPNVVPMQYLARRHLTSFVGRTAEMNDVRRLFADKRLVTLTGADGMGKTRLALQIGAQIAPEFAYGRWHFDLAAINDRDSVSISLMNALGLPAQPGLSAIDTLIRFIGDTRVLLVLDHCEHLLDACAAIIDSLLRACPRLAILTTSSEAIGVAGEVTWRVPSLSLSGDAIELFADRARRVRSDFDVDTETAAAVGEVCRRLDGVPLAIELAAARTDTLSLAEILDGLNDRFRLLAGAARNAVRPEQTLCATVQWSHALLSGPERALLHRLAVFAGEFDLDAVQAVDAGDDDIAGYQTLRRFAQLVDKSFVVAESNSGRPGYRLLFSVRQYALEKLSESGEADVVLVRYRNHVNQANQVVRTGSAESRSSA</sequence>
<dbReference type="Pfam" id="PF25872">
    <property type="entry name" value="HTH_77"/>
    <property type="match status" value="1"/>
</dbReference>
<dbReference type="AlphaFoldDB" id="A0A1X2LS01"/>
<dbReference type="GO" id="GO:0005524">
    <property type="term" value="F:ATP binding"/>
    <property type="evidence" value="ECO:0007669"/>
    <property type="project" value="UniProtKB-KW"/>
</dbReference>
<dbReference type="PANTHER" id="PTHR47691:SF3">
    <property type="entry name" value="HTH-TYPE TRANSCRIPTIONAL REGULATOR RV0890C-RELATED"/>
    <property type="match status" value="1"/>
</dbReference>
<evidence type="ECO:0000313" key="5">
    <source>
        <dbReference type="Proteomes" id="UP000193247"/>
    </source>
</evidence>
<evidence type="ECO:0000256" key="1">
    <source>
        <dbReference type="ARBA" id="ARBA00022741"/>
    </source>
</evidence>
<keyword evidence="2" id="KW-0067">ATP-binding</keyword>
<evidence type="ECO:0000313" key="4">
    <source>
        <dbReference type="EMBL" id="OSC39458.1"/>
    </source>
</evidence>
<dbReference type="Proteomes" id="UP000193247">
    <property type="component" value="Unassembled WGS sequence"/>
</dbReference>
<dbReference type="EMBL" id="NCXP01000024">
    <property type="protein sequence ID" value="OSC39458.1"/>
    <property type="molecule type" value="Genomic_DNA"/>
</dbReference>
<dbReference type="Gene3D" id="3.40.50.300">
    <property type="entry name" value="P-loop containing nucleotide triphosphate hydrolases"/>
    <property type="match status" value="1"/>
</dbReference>
<keyword evidence="1" id="KW-0547">Nucleotide-binding</keyword>
<dbReference type="InterPro" id="IPR027417">
    <property type="entry name" value="P-loop_NTPase"/>
</dbReference>
<dbReference type="SUPFAM" id="SSF52540">
    <property type="entry name" value="P-loop containing nucleoside triphosphate hydrolases"/>
    <property type="match status" value="1"/>
</dbReference>
<feature type="domain" description="Winged helix-turn-helix" evidence="3">
    <location>
        <begin position="264"/>
        <end position="340"/>
    </location>
</feature>
<dbReference type="PANTHER" id="PTHR47691">
    <property type="entry name" value="REGULATOR-RELATED"/>
    <property type="match status" value="1"/>
</dbReference>
<dbReference type="STRING" id="1430326.B8W66_17100"/>
<evidence type="ECO:0000259" key="3">
    <source>
        <dbReference type="Pfam" id="PF25872"/>
    </source>
</evidence>
<organism evidence="4 5">
    <name type="scientific">Mycobacterium decipiens</name>
    <dbReference type="NCBI Taxonomy" id="1430326"/>
    <lineage>
        <taxon>Bacteria</taxon>
        <taxon>Bacillati</taxon>
        <taxon>Actinomycetota</taxon>
        <taxon>Actinomycetes</taxon>
        <taxon>Mycobacteriales</taxon>
        <taxon>Mycobacteriaceae</taxon>
        <taxon>Mycobacterium</taxon>
    </lineage>
</organism>
<accession>A0A1X2LS01</accession>
<dbReference type="InterPro" id="IPR058852">
    <property type="entry name" value="HTH_77"/>
</dbReference>
<dbReference type="FunFam" id="3.40.50.300:FF:001666">
    <property type="entry name" value="LuxR family transcriptional regulator"/>
    <property type="match status" value="1"/>
</dbReference>